<dbReference type="Gene3D" id="1.10.1200.10">
    <property type="entry name" value="ACP-like"/>
    <property type="match status" value="1"/>
</dbReference>
<dbReference type="GO" id="GO:0031177">
    <property type="term" value="F:phosphopantetheine binding"/>
    <property type="evidence" value="ECO:0007669"/>
    <property type="project" value="TreeGrafter"/>
</dbReference>
<comment type="similarity">
    <text evidence="4">Belongs to the NRP synthetase family.</text>
</comment>
<dbReference type="Proteomes" id="UP001278766">
    <property type="component" value="Unassembled WGS sequence"/>
</dbReference>
<dbReference type="SUPFAM" id="SSF52777">
    <property type="entry name" value="CoA-dependent acyltransferases"/>
    <property type="match status" value="1"/>
</dbReference>
<evidence type="ECO:0000256" key="3">
    <source>
        <dbReference type="ARBA" id="ARBA00022598"/>
    </source>
</evidence>
<dbReference type="GeneID" id="87844885"/>
<dbReference type="RefSeq" id="XP_062662885.1">
    <property type="nucleotide sequence ID" value="XM_062807937.1"/>
</dbReference>
<keyword evidence="8" id="KW-1185">Reference proteome</keyword>
<feature type="domain" description="Condensation" evidence="6">
    <location>
        <begin position="26"/>
        <end position="142"/>
    </location>
</feature>
<proteinExistence type="inferred from homology"/>
<reference evidence="7" key="2">
    <citation type="submission" date="2023-06" db="EMBL/GenBank/DDBJ databases">
        <authorList>
            <consortium name="Lawrence Berkeley National Laboratory"/>
            <person name="Haridas S."/>
            <person name="Hensen N."/>
            <person name="Bonometti L."/>
            <person name="Westerberg I."/>
            <person name="Brannstrom I.O."/>
            <person name="Guillou S."/>
            <person name="Cros-Aarteil S."/>
            <person name="Calhoun S."/>
            <person name="Kuo A."/>
            <person name="Mondo S."/>
            <person name="Pangilinan J."/>
            <person name="Riley R."/>
            <person name="Labutti K."/>
            <person name="Andreopoulos B."/>
            <person name="Lipzen A."/>
            <person name="Chen C."/>
            <person name="Yanf M."/>
            <person name="Daum C."/>
            <person name="Ng V."/>
            <person name="Clum A."/>
            <person name="Steindorff A."/>
            <person name="Ohm R."/>
            <person name="Martin F."/>
            <person name="Silar P."/>
            <person name="Natvig D."/>
            <person name="Lalanne C."/>
            <person name="Gautier V."/>
            <person name="Ament-Velasquez S.L."/>
            <person name="Kruys A."/>
            <person name="Hutchinson M.I."/>
            <person name="Powell A.J."/>
            <person name="Barry K."/>
            <person name="Miller A.N."/>
            <person name="Grigoriev I.V."/>
            <person name="Debuchy R."/>
            <person name="Gladieux P."/>
            <person name="Thoren M.H."/>
            <person name="Johannesson H."/>
        </authorList>
    </citation>
    <scope>NUCLEOTIDE SEQUENCE</scope>
    <source>
        <strain evidence="7">CBS 168.71</strain>
    </source>
</reference>
<dbReference type="GO" id="GO:0043041">
    <property type="term" value="P:amino acid activation for nonribosomal peptide biosynthetic process"/>
    <property type="evidence" value="ECO:0007669"/>
    <property type="project" value="TreeGrafter"/>
</dbReference>
<dbReference type="InterPro" id="IPR006162">
    <property type="entry name" value="Ppantetheine_attach_site"/>
</dbReference>
<evidence type="ECO:0000256" key="1">
    <source>
        <dbReference type="ARBA" id="ARBA00022450"/>
    </source>
</evidence>
<sequence>MFVCELGTNAQRPTPNAQRPTPNARLREERREATRRFWESQRARFPDAANQLCLNLQRSTAQASQRSTAIPFPEARLAAAQARTGYMTIVYAAAAWALTLGTFMDADQVYFGMVLSGRDLPVPGALDVVGPLINMLPLSVQLPLLEGDRETSPSSVGAFVGRIRDDILGLNEVSHSETTDGFDRQFASIMGTQFEVAKGAGQVESPPADSNCPDMQSGVPLSLIVQGHSGLQILYSTARYSEEDMNNLRSVFENAMDCLLQGDDDERPLAPESKGDDLMTLFEGVVGRQPTAVAVTRSQGRDMTYDDFDRAAAAVARELSWIGANEPVCVYADWSVNWLDREDDYLAALGGHSIVQLQLAGRISSPIQRKISLRTTINNPVISRLAAAVDEITK</sequence>
<dbReference type="InterPro" id="IPR036736">
    <property type="entry name" value="ACP-like_sf"/>
</dbReference>
<organism evidence="7 8">
    <name type="scientific">Chaetomium fimeti</name>
    <dbReference type="NCBI Taxonomy" id="1854472"/>
    <lineage>
        <taxon>Eukaryota</taxon>
        <taxon>Fungi</taxon>
        <taxon>Dikarya</taxon>
        <taxon>Ascomycota</taxon>
        <taxon>Pezizomycotina</taxon>
        <taxon>Sordariomycetes</taxon>
        <taxon>Sordariomycetidae</taxon>
        <taxon>Sordariales</taxon>
        <taxon>Chaetomiaceae</taxon>
        <taxon>Chaetomium</taxon>
    </lineage>
</organism>
<dbReference type="GO" id="GO:0005737">
    <property type="term" value="C:cytoplasm"/>
    <property type="evidence" value="ECO:0007669"/>
    <property type="project" value="TreeGrafter"/>
</dbReference>
<dbReference type="GO" id="GO:0044550">
    <property type="term" value="P:secondary metabolite biosynthetic process"/>
    <property type="evidence" value="ECO:0007669"/>
    <property type="project" value="TreeGrafter"/>
</dbReference>
<keyword evidence="2" id="KW-0597">Phosphoprotein</keyword>
<feature type="region of interest" description="Disordered" evidence="5">
    <location>
        <begin position="1"/>
        <end position="29"/>
    </location>
</feature>
<dbReference type="InterPro" id="IPR001242">
    <property type="entry name" value="Condensation_dom"/>
</dbReference>
<reference evidence="7" key="1">
    <citation type="journal article" date="2023" name="Mol. Phylogenet. Evol.">
        <title>Genome-scale phylogeny and comparative genomics of the fungal order Sordariales.</title>
        <authorList>
            <person name="Hensen N."/>
            <person name="Bonometti L."/>
            <person name="Westerberg I."/>
            <person name="Brannstrom I.O."/>
            <person name="Guillou S."/>
            <person name="Cros-Aarteil S."/>
            <person name="Calhoun S."/>
            <person name="Haridas S."/>
            <person name="Kuo A."/>
            <person name="Mondo S."/>
            <person name="Pangilinan J."/>
            <person name="Riley R."/>
            <person name="LaButti K."/>
            <person name="Andreopoulos B."/>
            <person name="Lipzen A."/>
            <person name="Chen C."/>
            <person name="Yan M."/>
            <person name="Daum C."/>
            <person name="Ng V."/>
            <person name="Clum A."/>
            <person name="Steindorff A."/>
            <person name="Ohm R.A."/>
            <person name="Martin F."/>
            <person name="Silar P."/>
            <person name="Natvig D.O."/>
            <person name="Lalanne C."/>
            <person name="Gautier V."/>
            <person name="Ament-Velasquez S.L."/>
            <person name="Kruys A."/>
            <person name="Hutchinson M.I."/>
            <person name="Powell A.J."/>
            <person name="Barry K."/>
            <person name="Miller A.N."/>
            <person name="Grigoriev I.V."/>
            <person name="Debuchy R."/>
            <person name="Gladieux P."/>
            <person name="Hiltunen Thoren M."/>
            <person name="Johannesson H."/>
        </authorList>
    </citation>
    <scope>NUCLEOTIDE SEQUENCE</scope>
    <source>
        <strain evidence="7">CBS 168.71</strain>
    </source>
</reference>
<dbReference type="AlphaFoldDB" id="A0AAE0LVQ2"/>
<dbReference type="EMBL" id="JAUEPN010000002">
    <property type="protein sequence ID" value="KAK3299371.1"/>
    <property type="molecule type" value="Genomic_DNA"/>
</dbReference>
<keyword evidence="1" id="KW-0596">Phosphopantetheine</keyword>
<evidence type="ECO:0000313" key="8">
    <source>
        <dbReference type="Proteomes" id="UP001278766"/>
    </source>
</evidence>
<evidence type="ECO:0000256" key="2">
    <source>
        <dbReference type="ARBA" id="ARBA00022553"/>
    </source>
</evidence>
<accession>A0AAE0LVQ2</accession>
<dbReference type="Gene3D" id="3.30.559.30">
    <property type="entry name" value="Nonribosomal peptide synthetase, condensation domain"/>
    <property type="match status" value="1"/>
</dbReference>
<feature type="compositionally biased region" description="Polar residues" evidence="5">
    <location>
        <begin position="8"/>
        <end position="21"/>
    </location>
</feature>
<keyword evidence="3" id="KW-0436">Ligase</keyword>
<protein>
    <recommendedName>
        <fullName evidence="6">Condensation domain-containing protein</fullName>
    </recommendedName>
</protein>
<dbReference type="PANTHER" id="PTHR45527:SF11">
    <property type="entry name" value="NONRIBOSOMAL PEPTIDE SYNTHETASE 5"/>
    <property type="match status" value="1"/>
</dbReference>
<evidence type="ECO:0000256" key="4">
    <source>
        <dbReference type="ARBA" id="ARBA00029454"/>
    </source>
</evidence>
<gene>
    <name evidence="7" type="ORF">B0H64DRAFT_472513</name>
</gene>
<name>A0AAE0LVQ2_9PEZI</name>
<comment type="caution">
    <text evidence="7">The sequence shown here is derived from an EMBL/GenBank/DDBJ whole genome shotgun (WGS) entry which is preliminary data.</text>
</comment>
<dbReference type="SUPFAM" id="SSF47336">
    <property type="entry name" value="ACP-like"/>
    <property type="match status" value="1"/>
</dbReference>
<evidence type="ECO:0000313" key="7">
    <source>
        <dbReference type="EMBL" id="KAK3299371.1"/>
    </source>
</evidence>
<dbReference type="PANTHER" id="PTHR45527">
    <property type="entry name" value="NONRIBOSOMAL PEPTIDE SYNTHETASE"/>
    <property type="match status" value="1"/>
</dbReference>
<dbReference type="Pfam" id="PF00668">
    <property type="entry name" value="Condensation"/>
    <property type="match status" value="1"/>
</dbReference>
<evidence type="ECO:0000256" key="5">
    <source>
        <dbReference type="SAM" id="MobiDB-lite"/>
    </source>
</evidence>
<evidence type="ECO:0000259" key="6">
    <source>
        <dbReference type="Pfam" id="PF00668"/>
    </source>
</evidence>
<dbReference type="GO" id="GO:0016874">
    <property type="term" value="F:ligase activity"/>
    <property type="evidence" value="ECO:0007669"/>
    <property type="project" value="UniProtKB-KW"/>
</dbReference>
<dbReference type="PROSITE" id="PS00012">
    <property type="entry name" value="PHOSPHOPANTETHEINE"/>
    <property type="match status" value="1"/>
</dbReference>